<dbReference type="OMA" id="LSLYFEW"/>
<dbReference type="GO" id="GO:0031179">
    <property type="term" value="P:peptide modification"/>
    <property type="evidence" value="ECO:0007669"/>
    <property type="project" value="InterPro"/>
</dbReference>
<dbReference type="eggNOG" id="KOG2787">
    <property type="taxonomic scope" value="Eukaryota"/>
</dbReference>
<dbReference type="PRINTS" id="PR01951">
    <property type="entry name" value="LANCEUKARYTE"/>
</dbReference>
<dbReference type="PANTHER" id="PTHR12736">
    <property type="entry name" value="LANC-LIKE PROTEIN"/>
    <property type="match status" value="1"/>
</dbReference>
<dbReference type="Proteomes" id="UP000001593">
    <property type="component" value="Unassembled WGS sequence"/>
</dbReference>
<dbReference type="InterPro" id="IPR020464">
    <property type="entry name" value="LanC-like_prot_euk"/>
</dbReference>
<dbReference type="CDD" id="cd04794">
    <property type="entry name" value="euk_LANCL"/>
    <property type="match status" value="1"/>
</dbReference>
<dbReference type="SUPFAM" id="SSF158745">
    <property type="entry name" value="LanC-like"/>
    <property type="match status" value="1"/>
</dbReference>
<organism evidence="3 4">
    <name type="scientific">Nematostella vectensis</name>
    <name type="common">Starlet sea anemone</name>
    <dbReference type="NCBI Taxonomy" id="45351"/>
    <lineage>
        <taxon>Eukaryota</taxon>
        <taxon>Metazoa</taxon>
        <taxon>Cnidaria</taxon>
        <taxon>Anthozoa</taxon>
        <taxon>Hexacorallia</taxon>
        <taxon>Actiniaria</taxon>
        <taxon>Edwardsiidae</taxon>
        <taxon>Nematostella</taxon>
    </lineage>
</organism>
<gene>
    <name evidence="3" type="ORF">NEMVEDRAFT_v1g184757</name>
</gene>
<evidence type="ECO:0000256" key="2">
    <source>
        <dbReference type="PIRSR" id="PIRSR607822-1"/>
    </source>
</evidence>
<dbReference type="PhylomeDB" id="A7S296"/>
<dbReference type="GO" id="GO:0046872">
    <property type="term" value="F:metal ion binding"/>
    <property type="evidence" value="ECO:0007669"/>
    <property type="project" value="UniProtKB-KW"/>
</dbReference>
<feature type="binding site" evidence="2">
    <location>
        <position position="284"/>
    </location>
    <ligand>
        <name>Zn(2+)</name>
        <dbReference type="ChEBI" id="CHEBI:29105"/>
    </ligand>
</feature>
<keyword evidence="2" id="KW-0862">Zinc</keyword>
<dbReference type="Gene3D" id="1.50.10.10">
    <property type="match status" value="1"/>
</dbReference>
<proteinExistence type="inferred from homology"/>
<comment type="similarity">
    <text evidence="1">Belongs to the LanC-like protein family.</text>
</comment>
<dbReference type="InParanoid" id="A7S296"/>
<feature type="binding site" evidence="2">
    <location>
        <position position="331"/>
    </location>
    <ligand>
        <name>Zn(2+)</name>
        <dbReference type="ChEBI" id="CHEBI:29105"/>
    </ligand>
</feature>
<dbReference type="KEGG" id="nve:5514104"/>
<dbReference type="GO" id="GO:0005975">
    <property type="term" value="P:carbohydrate metabolic process"/>
    <property type="evidence" value="ECO:0007669"/>
    <property type="project" value="InterPro"/>
</dbReference>
<dbReference type="HOGENOM" id="CLU_036244_0_0_1"/>
<reference evidence="3 4" key="1">
    <citation type="journal article" date="2007" name="Science">
        <title>Sea anemone genome reveals ancestral eumetazoan gene repertoire and genomic organization.</title>
        <authorList>
            <person name="Putnam N.H."/>
            <person name="Srivastava M."/>
            <person name="Hellsten U."/>
            <person name="Dirks B."/>
            <person name="Chapman J."/>
            <person name="Salamov A."/>
            <person name="Terry A."/>
            <person name="Shapiro H."/>
            <person name="Lindquist E."/>
            <person name="Kapitonov V.V."/>
            <person name="Jurka J."/>
            <person name="Genikhovich G."/>
            <person name="Grigoriev I.V."/>
            <person name="Lucas S.M."/>
            <person name="Steele R.E."/>
            <person name="Finnerty J.R."/>
            <person name="Technau U."/>
            <person name="Martindale M.Q."/>
            <person name="Rokhsar D.S."/>
        </authorList>
    </citation>
    <scope>NUCLEOTIDE SEQUENCE [LARGE SCALE GENOMIC DNA]</scope>
    <source>
        <strain evidence="4">CH2 X CH6</strain>
    </source>
</reference>
<sequence length="409" mass="45857">MASERREFENKFSDYDGRTRLLSEKGKIEEPFLSNLTEQALKMLRRYEEGLKSERDESNHSVYTGSGGAALLYLHLASTLFRDDKEKRECYLSSALQILEQAAKNLTGRRVTFLCGDAGIHAMLAVLYEKLGRHSESTRCIQELYKMTDRVLHDQSLPDEVLYGRAGYLYSLLHVQQEIGINKIDRALIDQICSAVVSSGLNLAKHLRHQSPLMYAWHGKHYLGAAHGIVGILYMLLQAVSCPSVQSNLSTIEECIDFFLSLQFPSGNFPSSLGNSSDKLVHWCHGAPGAIHLLLKAHKVFGKEKYLNAAQRCGEVIWRRGLLKKGYGICHGVAGNGYALLALYKATNESKYLYRAIKFADWCKDYGKHGCRTPDTPFSLFEGMAGTVHFLADLIEPRSSLLPGFELIL</sequence>
<dbReference type="AlphaFoldDB" id="A7S296"/>
<dbReference type="GO" id="GO:0005886">
    <property type="term" value="C:plasma membrane"/>
    <property type="evidence" value="ECO:0000318"/>
    <property type="project" value="GO_Central"/>
</dbReference>
<protein>
    <recommendedName>
        <fullName evidence="5">LanC-like protein 2</fullName>
    </recommendedName>
</protein>
<name>A7S296_NEMVE</name>
<keyword evidence="2" id="KW-0479">Metal-binding</keyword>
<dbReference type="InterPro" id="IPR012341">
    <property type="entry name" value="6hp_glycosidase-like_sf"/>
</dbReference>
<evidence type="ECO:0000313" key="3">
    <source>
        <dbReference type="EMBL" id="EDO42198.1"/>
    </source>
</evidence>
<dbReference type="EMBL" id="DS469567">
    <property type="protein sequence ID" value="EDO42198.1"/>
    <property type="molecule type" value="Genomic_DNA"/>
</dbReference>
<evidence type="ECO:0000313" key="4">
    <source>
        <dbReference type="Proteomes" id="UP000001593"/>
    </source>
</evidence>
<dbReference type="InterPro" id="IPR007822">
    <property type="entry name" value="LANC-like"/>
</dbReference>
<keyword evidence="4" id="KW-1185">Reference proteome</keyword>
<dbReference type="PANTHER" id="PTHR12736:SF21">
    <property type="entry name" value="LANC-LIKE PROTEIN 2"/>
    <property type="match status" value="1"/>
</dbReference>
<dbReference type="OrthoDB" id="10257263at2759"/>
<accession>A7S296</accession>
<feature type="binding site" evidence="2">
    <location>
        <position position="330"/>
    </location>
    <ligand>
        <name>Zn(2+)</name>
        <dbReference type="ChEBI" id="CHEBI:29105"/>
    </ligand>
</feature>
<dbReference type="PRINTS" id="PR01950">
    <property type="entry name" value="LANCSUPER"/>
</dbReference>
<evidence type="ECO:0008006" key="5">
    <source>
        <dbReference type="Google" id="ProtNLM"/>
    </source>
</evidence>
<evidence type="ECO:0000256" key="1">
    <source>
        <dbReference type="ARBA" id="ARBA00007179"/>
    </source>
</evidence>
<dbReference type="SMART" id="SM01260">
    <property type="entry name" value="LANC_like"/>
    <property type="match status" value="1"/>
</dbReference>
<dbReference type="Pfam" id="PF05147">
    <property type="entry name" value="LANC_like"/>
    <property type="match status" value="1"/>
</dbReference>